<dbReference type="InterPro" id="IPR011032">
    <property type="entry name" value="GroES-like_sf"/>
</dbReference>
<dbReference type="Pfam" id="PF08240">
    <property type="entry name" value="ADH_N"/>
    <property type="match status" value="1"/>
</dbReference>
<feature type="domain" description="Alcohol dehydrogenase-like N-terminal" evidence="2">
    <location>
        <begin position="19"/>
        <end position="111"/>
    </location>
</feature>
<dbReference type="GO" id="GO:0036354">
    <property type="term" value="F:bacteriochlorophyllide-a dehydrogenase activity"/>
    <property type="evidence" value="ECO:0007669"/>
    <property type="project" value="InterPro"/>
</dbReference>
<comment type="caution">
    <text evidence="3">The sequence shown here is derived from an EMBL/GenBank/DDBJ whole genome shotgun (WGS) entry which is preliminary data.</text>
</comment>
<dbReference type="EMBL" id="VJWA01000002">
    <property type="protein sequence ID" value="TRW15365.1"/>
    <property type="molecule type" value="Genomic_DNA"/>
</dbReference>
<sequence length="304" mass="31504">MEGPGSLALRPLALLPMADDAVTVAVDWSGISTGTERLLYTGRMPNFPGMGYPLVPGYESVGTVIDAGPSARGRLGETVFVPGANCYDGARGLFGGASRKVILPSARAHKVDAALGAKAVLLALAATAQHALVVGRVPELIVGHGVLGRLLARVIVAHGHRAPVVWETNATRATGGEGYAVVHPDADDRRDYACICDMSGDANLIDTLIGRIAKGGEIVLGGFYEGDVRFAFAPAFMREASLKIAAEWQPADLAAVNALVACGLLSLDGLITHTSEAADAADAYPTAFGDAACLKMILDWRACA</sequence>
<organism evidence="3 4">
    <name type="scientific">Glacieibacterium frigidum</name>
    <dbReference type="NCBI Taxonomy" id="2593303"/>
    <lineage>
        <taxon>Bacteria</taxon>
        <taxon>Pseudomonadati</taxon>
        <taxon>Pseudomonadota</taxon>
        <taxon>Alphaproteobacteria</taxon>
        <taxon>Sphingomonadales</taxon>
        <taxon>Sphingosinicellaceae</taxon>
        <taxon>Glacieibacterium</taxon>
    </lineage>
</organism>
<dbReference type="Gene3D" id="3.40.50.720">
    <property type="entry name" value="NAD(P)-binding Rossmann-like Domain"/>
    <property type="match status" value="1"/>
</dbReference>
<dbReference type="AlphaFoldDB" id="A0A552UAX8"/>
<dbReference type="OrthoDB" id="9806940at2"/>
<dbReference type="InterPro" id="IPR013154">
    <property type="entry name" value="ADH-like_N"/>
</dbReference>
<evidence type="ECO:0000313" key="4">
    <source>
        <dbReference type="Proteomes" id="UP000317894"/>
    </source>
</evidence>
<dbReference type="PANTHER" id="PTHR43189:SF1">
    <property type="entry name" value="ZINC-TYPE ALCOHOL DEHYDROGENASE-LIKE PROTEIN C1198.01"/>
    <property type="match status" value="1"/>
</dbReference>
<dbReference type="NCBIfam" id="TIGR01202">
    <property type="entry name" value="bchC"/>
    <property type="match status" value="1"/>
</dbReference>
<reference evidence="3 4" key="1">
    <citation type="submission" date="2019-07" db="EMBL/GenBank/DDBJ databases">
        <title>Novel species isolated from glacier.</title>
        <authorList>
            <person name="Liu Q."/>
            <person name="Xin Y.-H."/>
        </authorList>
    </citation>
    <scope>NUCLEOTIDE SEQUENCE [LARGE SCALE GENOMIC DNA]</scope>
    <source>
        <strain evidence="3 4">LB1R16</strain>
    </source>
</reference>
<name>A0A552UAX8_9SPHN</name>
<dbReference type="SUPFAM" id="SSF51735">
    <property type="entry name" value="NAD(P)-binding Rossmann-fold domains"/>
    <property type="match status" value="1"/>
</dbReference>
<evidence type="ECO:0000313" key="3">
    <source>
        <dbReference type="EMBL" id="TRW15365.1"/>
    </source>
</evidence>
<protein>
    <submittedName>
        <fullName evidence="3">Chlorophyll synthesis pathway protein BchC</fullName>
    </submittedName>
</protein>
<dbReference type="PANTHER" id="PTHR43189">
    <property type="entry name" value="ZINC-TYPE ALCOHOL DEHYDROGENASE-LIKE PROTEIN C1198.01-RELATED"/>
    <property type="match status" value="1"/>
</dbReference>
<dbReference type="InterPro" id="IPR036291">
    <property type="entry name" value="NAD(P)-bd_dom_sf"/>
</dbReference>
<dbReference type="Proteomes" id="UP000317894">
    <property type="component" value="Unassembled WGS sequence"/>
</dbReference>
<gene>
    <name evidence="3" type="primary">bchC</name>
    <name evidence="3" type="ORF">FMM06_16345</name>
</gene>
<accession>A0A552UAX8</accession>
<dbReference type="InterPro" id="IPR005903">
    <property type="entry name" value="BchC"/>
</dbReference>
<keyword evidence="1" id="KW-0560">Oxidoreductase</keyword>
<dbReference type="SUPFAM" id="SSF50129">
    <property type="entry name" value="GroES-like"/>
    <property type="match status" value="1"/>
</dbReference>
<keyword evidence="4" id="KW-1185">Reference proteome</keyword>
<dbReference type="Gene3D" id="3.90.180.10">
    <property type="entry name" value="Medium-chain alcohol dehydrogenases, catalytic domain"/>
    <property type="match status" value="2"/>
</dbReference>
<evidence type="ECO:0000259" key="2">
    <source>
        <dbReference type="Pfam" id="PF08240"/>
    </source>
</evidence>
<proteinExistence type="predicted"/>
<evidence type="ECO:0000256" key="1">
    <source>
        <dbReference type="ARBA" id="ARBA00023002"/>
    </source>
</evidence>